<evidence type="ECO:0000313" key="3">
    <source>
        <dbReference type="EMBL" id="MFB9150443.1"/>
    </source>
</evidence>
<feature type="compositionally biased region" description="Basic and acidic residues" evidence="1">
    <location>
        <begin position="141"/>
        <end position="155"/>
    </location>
</feature>
<dbReference type="CDD" id="cd04765">
    <property type="entry name" value="HTH_MlrA-like_sg2"/>
    <property type="match status" value="1"/>
</dbReference>
<proteinExistence type="predicted"/>
<dbReference type="RefSeq" id="WP_377069981.1">
    <property type="nucleotide sequence ID" value="NZ_JBHMEC010000017.1"/>
</dbReference>
<name>A0ABV5I177_9RHOB</name>
<dbReference type="SUPFAM" id="SSF46955">
    <property type="entry name" value="Putative DNA-binding domain"/>
    <property type="match status" value="1"/>
</dbReference>
<dbReference type="SMART" id="SM00422">
    <property type="entry name" value="HTH_MERR"/>
    <property type="match status" value="1"/>
</dbReference>
<evidence type="ECO:0000256" key="1">
    <source>
        <dbReference type="SAM" id="MobiDB-lite"/>
    </source>
</evidence>
<sequence>MGKSADAFRTISEVADWLEVPAHVLRFWESKFTQVKPVKRAGGRRYYRPADMRLLGGIKVLLHDEGMTIKGVQKMLRDQGVSHVTALSPAFEDEAAAPEPGGRVLSFARPETRPPDSDGAGMSPQDSPPPDAAAEPETDPPDTRPETPPETRPEAGAEAGPAPHGPPAPQAPAPPPLPDLPDLPADPPDDMAAAPGPLARLATLPRPLPEGLGPALSALAERLRASGASTP</sequence>
<reference evidence="3 4" key="1">
    <citation type="submission" date="2024-09" db="EMBL/GenBank/DDBJ databases">
        <authorList>
            <person name="Sun Q."/>
            <person name="Mori K."/>
        </authorList>
    </citation>
    <scope>NUCLEOTIDE SEQUENCE [LARGE SCALE GENOMIC DNA]</scope>
    <source>
        <strain evidence="3 4">CECT 9424</strain>
    </source>
</reference>
<feature type="region of interest" description="Disordered" evidence="1">
    <location>
        <begin position="91"/>
        <end position="213"/>
    </location>
</feature>
<feature type="compositionally biased region" description="Pro residues" evidence="1">
    <location>
        <begin position="163"/>
        <end position="186"/>
    </location>
</feature>
<dbReference type="EMBL" id="JBHMEC010000017">
    <property type="protein sequence ID" value="MFB9150443.1"/>
    <property type="molecule type" value="Genomic_DNA"/>
</dbReference>
<feature type="compositionally biased region" description="Low complexity" evidence="1">
    <location>
        <begin position="190"/>
        <end position="205"/>
    </location>
</feature>
<dbReference type="InterPro" id="IPR000551">
    <property type="entry name" value="MerR-type_HTH_dom"/>
</dbReference>
<accession>A0ABV5I177</accession>
<gene>
    <name evidence="3" type="ORF">ACFFU4_11865</name>
</gene>
<evidence type="ECO:0000259" key="2">
    <source>
        <dbReference type="PROSITE" id="PS50937"/>
    </source>
</evidence>
<organism evidence="3 4">
    <name type="scientific">Roseovarius ramblicola</name>
    <dbReference type="NCBI Taxonomy" id="2022336"/>
    <lineage>
        <taxon>Bacteria</taxon>
        <taxon>Pseudomonadati</taxon>
        <taxon>Pseudomonadota</taxon>
        <taxon>Alphaproteobacteria</taxon>
        <taxon>Rhodobacterales</taxon>
        <taxon>Roseobacteraceae</taxon>
        <taxon>Roseovarius</taxon>
    </lineage>
</organism>
<keyword evidence="4" id="KW-1185">Reference proteome</keyword>
<feature type="domain" description="HTH merR-type" evidence="2">
    <location>
        <begin position="10"/>
        <end position="78"/>
    </location>
</feature>
<evidence type="ECO:0000313" key="4">
    <source>
        <dbReference type="Proteomes" id="UP001589670"/>
    </source>
</evidence>
<dbReference type="Proteomes" id="UP001589670">
    <property type="component" value="Unassembled WGS sequence"/>
</dbReference>
<dbReference type="Pfam" id="PF13411">
    <property type="entry name" value="MerR_1"/>
    <property type="match status" value="1"/>
</dbReference>
<dbReference type="PROSITE" id="PS50937">
    <property type="entry name" value="HTH_MERR_2"/>
    <property type="match status" value="1"/>
</dbReference>
<dbReference type="Gene3D" id="1.10.1660.10">
    <property type="match status" value="1"/>
</dbReference>
<dbReference type="InterPro" id="IPR009061">
    <property type="entry name" value="DNA-bd_dom_put_sf"/>
</dbReference>
<protein>
    <submittedName>
        <fullName evidence="3">MerR family transcriptional regulator</fullName>
    </submittedName>
</protein>
<comment type="caution">
    <text evidence="3">The sequence shown here is derived from an EMBL/GenBank/DDBJ whole genome shotgun (WGS) entry which is preliminary data.</text>
</comment>